<evidence type="ECO:0000259" key="8">
    <source>
        <dbReference type="Pfam" id="PF24877"/>
    </source>
</evidence>
<dbReference type="SUPFAM" id="SSF143975">
    <property type="entry name" value="IlvD/EDD N-terminal domain-like"/>
    <property type="match status" value="1"/>
</dbReference>
<dbReference type="Gene3D" id="3.50.30.80">
    <property type="entry name" value="IlvD/EDD C-terminal domain-like"/>
    <property type="match status" value="1"/>
</dbReference>
<keyword evidence="10" id="KW-1185">Reference proteome</keyword>
<dbReference type="OrthoDB" id="9807077at2"/>
<evidence type="ECO:0000256" key="5">
    <source>
        <dbReference type="ARBA" id="ARBA00023239"/>
    </source>
</evidence>
<dbReference type="InterPro" id="IPR052352">
    <property type="entry name" value="Sugar_Degrad_Dehydratases"/>
</dbReference>
<evidence type="ECO:0000256" key="1">
    <source>
        <dbReference type="ARBA" id="ARBA00006486"/>
    </source>
</evidence>
<dbReference type="NCBIfam" id="NF009560">
    <property type="entry name" value="PRK13017.1"/>
    <property type="match status" value="1"/>
</dbReference>
<reference evidence="9 10" key="1">
    <citation type="submission" date="2018-01" db="EMBL/GenBank/DDBJ databases">
        <title>Draft genome sequence of Paucibacter aquatile CR182 isolated from freshwater of the Nakdong River.</title>
        <authorList>
            <person name="Choi A."/>
            <person name="Chung E.J."/>
        </authorList>
    </citation>
    <scope>NUCLEOTIDE SEQUENCE [LARGE SCALE GENOMIC DNA]</scope>
    <source>
        <strain evidence="9 10">CR182</strain>
    </source>
</reference>
<dbReference type="EMBL" id="POSP01000001">
    <property type="protein sequence ID" value="PND40383.1"/>
    <property type="molecule type" value="Genomic_DNA"/>
</dbReference>
<dbReference type="GO" id="GO:0046872">
    <property type="term" value="F:metal ion binding"/>
    <property type="evidence" value="ECO:0007669"/>
    <property type="project" value="UniProtKB-KW"/>
</dbReference>
<evidence type="ECO:0000313" key="10">
    <source>
        <dbReference type="Proteomes" id="UP000235916"/>
    </source>
</evidence>
<dbReference type="PANTHER" id="PTHR43183">
    <property type="entry name" value="HYPOTHETICAL DIHYDROXYACID DEHYDRATASE (EUROFUNG)-RELATED"/>
    <property type="match status" value="1"/>
</dbReference>
<dbReference type="InterPro" id="IPR020558">
    <property type="entry name" value="DiOHA_6PGluconate_deHydtase_CS"/>
</dbReference>
<dbReference type="GO" id="GO:0004160">
    <property type="term" value="F:dihydroxy-acid dehydratase activity"/>
    <property type="evidence" value="ECO:0007669"/>
    <property type="project" value="UniProtKB-EC"/>
</dbReference>
<dbReference type="InterPro" id="IPR037237">
    <property type="entry name" value="IlvD/EDD_N"/>
</dbReference>
<dbReference type="NCBIfam" id="NF004784">
    <property type="entry name" value="PRK06131.1"/>
    <property type="match status" value="1"/>
</dbReference>
<dbReference type="InterPro" id="IPR056740">
    <property type="entry name" value="ILV_EDD_C"/>
</dbReference>
<comment type="similarity">
    <text evidence="1">Belongs to the IlvD/Edd family.</text>
</comment>
<feature type="domain" description="Dihydroxy-acid/6-phosphogluconate dehydratase N-terminal" evidence="7">
    <location>
        <begin position="54"/>
        <end position="364"/>
    </location>
</feature>
<dbReference type="FunFam" id="3.50.30.80:FF:000001">
    <property type="entry name" value="Dihydroxy-acid dehydratase"/>
    <property type="match status" value="1"/>
</dbReference>
<evidence type="ECO:0000256" key="4">
    <source>
        <dbReference type="ARBA" id="ARBA00023014"/>
    </source>
</evidence>
<dbReference type="AlphaFoldDB" id="A0A2N8L3W5"/>
<dbReference type="InterPro" id="IPR042096">
    <property type="entry name" value="Dihydro-acid_dehy_C"/>
</dbReference>
<feature type="domain" description="Dihydroxy-acid/6-phosphogluconate dehydratase C-terminal" evidence="8">
    <location>
        <begin position="377"/>
        <end position="570"/>
    </location>
</feature>
<dbReference type="InterPro" id="IPR000581">
    <property type="entry name" value="ILV_EDD_N"/>
</dbReference>
<sequence>MSNDSNSNNNGNDSHNKKPARRSQHWFGGNSKDGFIHRSWMRNQGLGSEAFDGRPIIGICNSGSDLVPCNAHFRGLVDKVREGILQAGGVPLEFPAMALGESNLRPTAMLFRNLAAMEVEESIRANPMDGVVLMVGCDKTTPALLMGAASVNLPTLVLSGGAMLNGRYRGQAIGSGTHVWKFSEAVRAGQMSEAQFRSAEACMSRSAGHCMTMGTASTMACMVEALGIAMPDNAALPAVDARRHELARQVGRRIVALVQENRRPSDILTREAFENAIRVNAAIGGSTNAVIHLLALAGRLGVPLNLDDWDRLGRDVPTLVDLLPAGRFLMEEFCYAGGLPVVMRRLAEAGLLHREAPSVAGGAIGPHIEAAECFDDEVIRPLERPVVAQGGIAVLRGNLAPDGAVIKVSAASPALMQHTGRAVVFETIEDYKARIDDPALDIDASSIMVLKNCGPKGYPGMAEVGNMGLPPKLLAQGVSDMIRLSDARMSGTAYGTVVLHVAPEAAAGGPLALVQSGDLITLDVAERRLHLHVDEATLAERCKAWAPPPKPASGWARLYVDHVLQADKGADMDFLVGQRGDHVARESH</sequence>
<dbReference type="PANTHER" id="PTHR43183:SF1">
    <property type="entry name" value="HYPOTHETICAL DIHYDROXY-ACID DEHYDRATASE (EUROFUNG)-RELATED"/>
    <property type="match status" value="1"/>
</dbReference>
<feature type="region of interest" description="Disordered" evidence="6">
    <location>
        <begin position="1"/>
        <end position="30"/>
    </location>
</feature>
<keyword evidence="5 9" id="KW-0456">Lyase</keyword>
<dbReference type="Pfam" id="PF00920">
    <property type="entry name" value="ILVD_EDD_N"/>
    <property type="match status" value="1"/>
</dbReference>
<dbReference type="PROSITE" id="PS00886">
    <property type="entry name" value="ILVD_EDD_1"/>
    <property type="match status" value="1"/>
</dbReference>
<dbReference type="EC" id="4.2.1.9" evidence="9"/>
<protein>
    <submittedName>
        <fullName evidence="9">Dihydroxy-acid dehydratase</fullName>
        <ecNumber evidence="9">4.2.1.9</ecNumber>
    </submittedName>
</protein>
<evidence type="ECO:0000256" key="6">
    <source>
        <dbReference type="SAM" id="MobiDB-lite"/>
    </source>
</evidence>
<dbReference type="RefSeq" id="WP_102766518.1">
    <property type="nucleotide sequence ID" value="NZ_POSP01000001.1"/>
</dbReference>
<evidence type="ECO:0000313" key="9">
    <source>
        <dbReference type="EMBL" id="PND40383.1"/>
    </source>
</evidence>
<name>A0A2N8L3W5_9BURK</name>
<evidence type="ECO:0000256" key="3">
    <source>
        <dbReference type="ARBA" id="ARBA00023004"/>
    </source>
</evidence>
<feature type="compositionally biased region" description="Low complexity" evidence="6">
    <location>
        <begin position="1"/>
        <end position="13"/>
    </location>
</feature>
<dbReference type="Pfam" id="PF24877">
    <property type="entry name" value="ILV_EDD_C"/>
    <property type="match status" value="1"/>
</dbReference>
<accession>A0A2N8L3W5</accession>
<organism evidence="9 10">
    <name type="scientific">Kinneretia aquatilis</name>
    <dbReference type="NCBI Taxonomy" id="2070761"/>
    <lineage>
        <taxon>Bacteria</taxon>
        <taxon>Pseudomonadati</taxon>
        <taxon>Pseudomonadota</taxon>
        <taxon>Betaproteobacteria</taxon>
        <taxon>Burkholderiales</taxon>
        <taxon>Sphaerotilaceae</taxon>
        <taxon>Roseateles</taxon>
    </lineage>
</organism>
<dbReference type="Proteomes" id="UP000235916">
    <property type="component" value="Unassembled WGS sequence"/>
</dbReference>
<proteinExistence type="inferred from homology"/>
<keyword evidence="2" id="KW-0479">Metal-binding</keyword>
<evidence type="ECO:0000256" key="2">
    <source>
        <dbReference type="ARBA" id="ARBA00022723"/>
    </source>
</evidence>
<dbReference type="SUPFAM" id="SSF52016">
    <property type="entry name" value="LeuD/IlvD-like"/>
    <property type="match status" value="1"/>
</dbReference>
<dbReference type="GO" id="GO:0051536">
    <property type="term" value="F:iron-sulfur cluster binding"/>
    <property type="evidence" value="ECO:0007669"/>
    <property type="project" value="UniProtKB-KW"/>
</dbReference>
<evidence type="ECO:0000259" key="7">
    <source>
        <dbReference type="Pfam" id="PF00920"/>
    </source>
</evidence>
<comment type="caution">
    <text evidence="9">The sequence shown here is derived from an EMBL/GenBank/DDBJ whole genome shotgun (WGS) entry which is preliminary data.</text>
</comment>
<keyword evidence="3" id="KW-0408">Iron</keyword>
<gene>
    <name evidence="9" type="ORF">C1O66_03130</name>
</gene>
<keyword evidence="4" id="KW-0411">Iron-sulfur</keyword>